<protein>
    <recommendedName>
        <fullName evidence="1">FBD domain-containing protein</fullName>
    </recommendedName>
</protein>
<dbReference type="Pfam" id="PF08387">
    <property type="entry name" value="FBD"/>
    <property type="match status" value="1"/>
</dbReference>
<dbReference type="PANTHER" id="PTHR31900">
    <property type="entry name" value="F-BOX/RNI SUPERFAMILY PROTEIN-RELATED"/>
    <property type="match status" value="1"/>
</dbReference>
<evidence type="ECO:0000313" key="2">
    <source>
        <dbReference type="EMBL" id="VDD32313.1"/>
    </source>
</evidence>
<sequence length="136" mass="15817">MPQLVETHVKLVCNSPEKLMRSLTAVKRLSLCLFNHSMLDVQNEHQFAPSPRRITEQHVTWILKSSPKLQVLMLKQNCTVKPVEGRWGQLSSVPECLTFHLNTFEWNYYNGRREEKKLVAFILRTAKRLKTAQISA</sequence>
<dbReference type="PANTHER" id="PTHR31900:SF36">
    <property type="entry name" value="F-BOX DOMAIN-CONTAINING PROTEIN"/>
    <property type="match status" value="1"/>
</dbReference>
<dbReference type="InterPro" id="IPR050232">
    <property type="entry name" value="FBL13/AtMIF1-like"/>
</dbReference>
<name>A0A3P6DLP3_BRAOL</name>
<evidence type="ECO:0000259" key="1">
    <source>
        <dbReference type="Pfam" id="PF08387"/>
    </source>
</evidence>
<reference evidence="2" key="1">
    <citation type="submission" date="2018-11" db="EMBL/GenBank/DDBJ databases">
        <authorList>
            <consortium name="Genoscope - CEA"/>
            <person name="William W."/>
        </authorList>
    </citation>
    <scope>NUCLEOTIDE SEQUENCE</scope>
</reference>
<proteinExistence type="predicted"/>
<dbReference type="InterPro" id="IPR006566">
    <property type="entry name" value="FBD"/>
</dbReference>
<dbReference type="AlphaFoldDB" id="A0A3P6DLP3"/>
<gene>
    <name evidence="2" type="ORF">BOLC9T57636H</name>
</gene>
<organism evidence="2">
    <name type="scientific">Brassica oleracea</name>
    <name type="common">Wild cabbage</name>
    <dbReference type="NCBI Taxonomy" id="3712"/>
    <lineage>
        <taxon>Eukaryota</taxon>
        <taxon>Viridiplantae</taxon>
        <taxon>Streptophyta</taxon>
        <taxon>Embryophyta</taxon>
        <taxon>Tracheophyta</taxon>
        <taxon>Spermatophyta</taxon>
        <taxon>Magnoliopsida</taxon>
        <taxon>eudicotyledons</taxon>
        <taxon>Gunneridae</taxon>
        <taxon>Pentapetalae</taxon>
        <taxon>rosids</taxon>
        <taxon>malvids</taxon>
        <taxon>Brassicales</taxon>
        <taxon>Brassicaceae</taxon>
        <taxon>Brassiceae</taxon>
        <taxon>Brassica</taxon>
    </lineage>
</organism>
<feature type="domain" description="FBD" evidence="1">
    <location>
        <begin position="91"/>
        <end position="134"/>
    </location>
</feature>
<dbReference type="EMBL" id="LR031875">
    <property type="protein sequence ID" value="VDD32313.1"/>
    <property type="molecule type" value="Genomic_DNA"/>
</dbReference>
<accession>A0A3P6DLP3</accession>